<sequence>MNKLSKMIGVIALISATNVMAANDGKDPAPKDLVADLTQMCADWAKDDGIEAAALKKYVLDCVNEELSANGYQTVTDVEIK</sequence>
<dbReference type="RefSeq" id="WP_377128094.1">
    <property type="nucleotide sequence ID" value="NZ_JBHRSD010000043.1"/>
</dbReference>
<name>A0ABV7CPG0_9GAMM</name>
<proteinExistence type="predicted"/>
<protein>
    <submittedName>
        <fullName evidence="2">Uncharacterized protein</fullName>
    </submittedName>
</protein>
<feature type="signal peptide" evidence="1">
    <location>
        <begin position="1"/>
        <end position="21"/>
    </location>
</feature>
<dbReference type="Proteomes" id="UP001595453">
    <property type="component" value="Unassembled WGS sequence"/>
</dbReference>
<gene>
    <name evidence="2" type="ORF">ACFOEE_18850</name>
</gene>
<keyword evidence="1" id="KW-0732">Signal</keyword>
<feature type="chain" id="PRO_5045376653" evidence="1">
    <location>
        <begin position="22"/>
        <end position="81"/>
    </location>
</feature>
<evidence type="ECO:0000256" key="1">
    <source>
        <dbReference type="SAM" id="SignalP"/>
    </source>
</evidence>
<keyword evidence="3" id="KW-1185">Reference proteome</keyword>
<comment type="caution">
    <text evidence="2">The sequence shown here is derived from an EMBL/GenBank/DDBJ whole genome shotgun (WGS) entry which is preliminary data.</text>
</comment>
<reference evidence="3" key="1">
    <citation type="journal article" date="2019" name="Int. J. Syst. Evol. Microbiol.">
        <title>The Global Catalogue of Microorganisms (GCM) 10K type strain sequencing project: providing services to taxonomists for standard genome sequencing and annotation.</title>
        <authorList>
            <consortium name="The Broad Institute Genomics Platform"/>
            <consortium name="The Broad Institute Genome Sequencing Center for Infectious Disease"/>
            <person name="Wu L."/>
            <person name="Ma J."/>
        </authorList>
    </citation>
    <scope>NUCLEOTIDE SEQUENCE [LARGE SCALE GENOMIC DNA]</scope>
    <source>
        <strain evidence="3">KCTC 42730</strain>
    </source>
</reference>
<evidence type="ECO:0000313" key="3">
    <source>
        <dbReference type="Proteomes" id="UP001595453"/>
    </source>
</evidence>
<accession>A0ABV7CPG0</accession>
<organism evidence="2 3">
    <name type="scientific">Pseudoalteromonas fenneropenaei</name>
    <dbReference type="NCBI Taxonomy" id="1737459"/>
    <lineage>
        <taxon>Bacteria</taxon>
        <taxon>Pseudomonadati</taxon>
        <taxon>Pseudomonadota</taxon>
        <taxon>Gammaproteobacteria</taxon>
        <taxon>Alteromonadales</taxon>
        <taxon>Pseudoalteromonadaceae</taxon>
        <taxon>Pseudoalteromonas</taxon>
    </lineage>
</organism>
<dbReference type="EMBL" id="JBHRSD010000043">
    <property type="protein sequence ID" value="MFC3034564.1"/>
    <property type="molecule type" value="Genomic_DNA"/>
</dbReference>
<evidence type="ECO:0000313" key="2">
    <source>
        <dbReference type="EMBL" id="MFC3034564.1"/>
    </source>
</evidence>